<organism evidence="11 12">
    <name type="scientific">Danionella cerebrum</name>
    <dbReference type="NCBI Taxonomy" id="2873325"/>
    <lineage>
        <taxon>Eukaryota</taxon>
        <taxon>Metazoa</taxon>
        <taxon>Chordata</taxon>
        <taxon>Craniata</taxon>
        <taxon>Vertebrata</taxon>
        <taxon>Euteleostomi</taxon>
        <taxon>Actinopterygii</taxon>
        <taxon>Neopterygii</taxon>
        <taxon>Teleostei</taxon>
        <taxon>Ostariophysi</taxon>
        <taxon>Cypriniformes</taxon>
        <taxon>Danionidae</taxon>
        <taxon>Danioninae</taxon>
        <taxon>Danionella</taxon>
    </lineage>
</organism>
<evidence type="ECO:0000256" key="4">
    <source>
        <dbReference type="ARBA" id="ARBA00009310"/>
    </source>
</evidence>
<evidence type="ECO:0000256" key="6">
    <source>
        <dbReference type="ARBA" id="ARBA00022692"/>
    </source>
</evidence>
<evidence type="ECO:0000256" key="1">
    <source>
        <dbReference type="ARBA" id="ARBA00004141"/>
    </source>
</evidence>
<evidence type="ECO:0000256" key="2">
    <source>
        <dbReference type="ARBA" id="ARBA00004502"/>
    </source>
</evidence>
<dbReference type="Pfam" id="PF03036">
    <property type="entry name" value="Perilipin"/>
    <property type="match status" value="1"/>
</dbReference>
<evidence type="ECO:0000256" key="5">
    <source>
        <dbReference type="ARBA" id="ARBA00022677"/>
    </source>
</evidence>
<dbReference type="Pfam" id="PF05602">
    <property type="entry name" value="CLPTM1"/>
    <property type="match status" value="1"/>
</dbReference>
<keyword evidence="7 10" id="KW-1133">Transmembrane helix</keyword>
<evidence type="ECO:0000313" key="12">
    <source>
        <dbReference type="Proteomes" id="UP000316079"/>
    </source>
</evidence>
<name>A0A553QXG5_9TELE</name>
<dbReference type="InterPro" id="IPR008429">
    <property type="entry name" value="CLPTM1"/>
</dbReference>
<feature type="transmembrane region" description="Helical" evidence="10">
    <location>
        <begin position="838"/>
        <end position="858"/>
    </location>
</feature>
<dbReference type="EMBL" id="SRMA01025430">
    <property type="protein sequence ID" value="TRY94659.1"/>
    <property type="molecule type" value="Genomic_DNA"/>
</dbReference>
<comment type="similarity">
    <text evidence="4">Belongs to the CLPTM1 family.</text>
</comment>
<dbReference type="GO" id="GO:0012505">
    <property type="term" value="C:endomembrane system"/>
    <property type="evidence" value="ECO:0007669"/>
    <property type="project" value="TreeGrafter"/>
</dbReference>
<comment type="subcellular location">
    <subcellularLocation>
        <location evidence="2">Lipid droplet</location>
    </subcellularLocation>
    <subcellularLocation>
        <location evidence="1">Membrane</location>
        <topology evidence="1">Multi-pass membrane protein</topology>
    </subcellularLocation>
</comment>
<accession>A0A553QXG5</accession>
<feature type="compositionally biased region" description="Basic and acidic residues" evidence="9">
    <location>
        <begin position="1071"/>
        <end position="1080"/>
    </location>
</feature>
<gene>
    <name evidence="11" type="ORF">DNTS_021566</name>
</gene>
<dbReference type="InterPro" id="IPR004279">
    <property type="entry name" value="Perilipin"/>
</dbReference>
<feature type="region of interest" description="Disordered" evidence="9">
    <location>
        <begin position="1052"/>
        <end position="1080"/>
    </location>
</feature>
<dbReference type="GO" id="GO:0016020">
    <property type="term" value="C:membrane"/>
    <property type="evidence" value="ECO:0007669"/>
    <property type="project" value="UniProtKB-SubCell"/>
</dbReference>
<evidence type="ECO:0000256" key="10">
    <source>
        <dbReference type="SAM" id="Phobius"/>
    </source>
</evidence>
<evidence type="ECO:0000256" key="8">
    <source>
        <dbReference type="ARBA" id="ARBA00023136"/>
    </source>
</evidence>
<dbReference type="PANTHER" id="PTHR21347:SF14">
    <property type="entry name" value="LIPID SCRAMBLASE CLPTM1-RELATED"/>
    <property type="match status" value="1"/>
</dbReference>
<evidence type="ECO:0000256" key="3">
    <source>
        <dbReference type="ARBA" id="ARBA00006311"/>
    </source>
</evidence>
<dbReference type="PANTHER" id="PTHR21347">
    <property type="entry name" value="CLEFT LIP AND PALATE ASSOCIATED TRANSMEMBRANE PROTEIN-RELATED"/>
    <property type="match status" value="1"/>
</dbReference>
<feature type="transmembrane region" description="Helical" evidence="10">
    <location>
        <begin position="864"/>
        <end position="881"/>
    </location>
</feature>
<feature type="transmembrane region" description="Helical" evidence="10">
    <location>
        <begin position="802"/>
        <end position="822"/>
    </location>
</feature>
<evidence type="ECO:0000256" key="7">
    <source>
        <dbReference type="ARBA" id="ARBA00022989"/>
    </source>
</evidence>
<comment type="caution">
    <text evidence="11">The sequence shown here is derived from an EMBL/GenBank/DDBJ whole genome shotgun (WGS) entry which is preliminary data.</text>
</comment>
<dbReference type="Proteomes" id="UP000316079">
    <property type="component" value="Unassembled WGS sequence"/>
</dbReference>
<dbReference type="SUPFAM" id="SSF109775">
    <property type="entry name" value="Mannose-6-phosphate receptor binding protein 1 (Tip47), C-terminal domain"/>
    <property type="match status" value="1"/>
</dbReference>
<evidence type="ECO:0000256" key="9">
    <source>
        <dbReference type="SAM" id="MobiDB-lite"/>
    </source>
</evidence>
<comment type="similarity">
    <text evidence="3">Belongs to the perilipin family.</text>
</comment>
<reference evidence="11 12" key="1">
    <citation type="journal article" date="2019" name="Sci. Data">
        <title>Hybrid genome assembly and annotation of Danionella translucida.</title>
        <authorList>
            <person name="Kadobianskyi M."/>
            <person name="Schulze L."/>
            <person name="Schuelke M."/>
            <person name="Judkewitz B."/>
        </authorList>
    </citation>
    <scope>NUCLEOTIDE SEQUENCE [LARGE SCALE GENOMIC DNA]</scope>
    <source>
        <strain evidence="11 12">Bolton</strain>
    </source>
</reference>
<evidence type="ECO:0008006" key="13">
    <source>
        <dbReference type="Google" id="ProtNLM"/>
    </source>
</evidence>
<feature type="non-terminal residue" evidence="11">
    <location>
        <position position="1"/>
    </location>
</feature>
<keyword evidence="6 10" id="KW-0812">Transmembrane</keyword>
<proteinExistence type="inferred from homology"/>
<dbReference type="STRING" id="623744.A0A553QXG5"/>
<feature type="transmembrane region" description="Helical" evidence="10">
    <location>
        <begin position="950"/>
        <end position="971"/>
    </location>
</feature>
<dbReference type="AlphaFoldDB" id="A0A553QXG5"/>
<dbReference type="GO" id="GO:0005811">
    <property type="term" value="C:lipid droplet"/>
    <property type="evidence" value="ECO:0007669"/>
    <property type="project" value="UniProtKB-SubCell"/>
</dbReference>
<sequence>NGDIGDCGDILVGMGCSSPVALGVSYTVGTSATAQHFGNWVRDLLHGALDAENFELCSFSQKVISMSTAHVFQSSAASCLLACERNTRLRAPPQHRSTSQTLQPEYSRKCLDMDSLEVVSNRNVIARIVHLPLVVSTFDKVSNVYCNTKNNHPYLKSLCALAENGVKSISIAAFHSALPIFGKLEPQISRLNVLACHGLDKVEKTFPALHKPSEQIMTSAIEAMTGAAEVVSASMSGAKDSVSIAVNEVIDRTRWGMEKTKTVVGDGVETVMDSRMVRLMDMALNSSKTALKNYMTESEETTEHKGVEMNSLRSYQRVVEKVQHVTQSEQQSVLHLKHVDFLKGIDKTLQEKTKSLMVWMTKKEDDTESEVKLEWYTLSVALSLGRQLQSRCVLMVSSFRTIPQQFQLRVLQIYCIFTKTSILVHPSSSNSQLSSVRDSMDNFLDYLINNTPLNWLVGPFYPCLEDINVHQSRWILRCEIETGKMAAQETQATQQSSVSNGEKWSSYLRIFIIWAISSWFRRGPSTPDPNTPAGAPRLPSRNLFPKDTLMDLYVYFSENEVFTDFNNTEALFWHQQDLVYGDWTTGELGDGCYEHYKELDLSESVKQNGSVYIHIYFTKSGFHPDPKRKGQYRRLSTVHSTRMLNKYKRRKFLKTKNLLTGETEADPEMIKRAESHGPVEIISHWHPNLTINMVDDHTAWVKGSVPPPLDQHVKFDAVSGDYYPIVYFNDYWNLQKDYYPINDTLQNLPLRLSYCPLSLWRWQLYAAQNARSPWNFLGEDTLDQSDEDQDSVKVALLETNPYLLGLTIVVSIVHSIFEFLAFKNDIQFWNSRQSLEGLSVRSIIFGVFQSLVVLLYILDNETNFVVQVSVFIGLLIDFWKITKVMDVRLDRENKIAGVIPRLIFKDKSTYVESSTKIYDDMAFKYLSWLLYPLFGCYAVYSLLYVEHKGWYSWVLSMLYGFLLTFGFITMTPQLFINYKMKSVAHLPWRMLTYKALNTFIDDLFAFVIRMPMMYRIGCLRDDVVFFIYLYQRWIYRVDPNRVNEFGTSGVDVNKDSSAQPAATETTPAITEKPEGEKKND</sequence>
<keyword evidence="12" id="KW-1185">Reference proteome</keyword>
<dbReference type="Gene3D" id="3.30.720.170">
    <property type="entry name" value="Perilipin, alpha-beta domain"/>
    <property type="match status" value="1"/>
</dbReference>
<feature type="transmembrane region" description="Helical" evidence="10">
    <location>
        <begin position="925"/>
        <end position="944"/>
    </location>
</feature>
<dbReference type="OrthoDB" id="378564at2759"/>
<protein>
    <recommendedName>
        <fullName evidence="13">Cleft lip and palate transmembrane protein 1</fullName>
    </recommendedName>
</protein>
<keyword evidence="8 10" id="KW-0472">Membrane</keyword>
<keyword evidence="5" id="KW-0551">Lipid droplet</keyword>
<evidence type="ECO:0000313" key="11">
    <source>
        <dbReference type="EMBL" id="TRY94659.1"/>
    </source>
</evidence>
<feature type="compositionally biased region" description="Low complexity" evidence="9">
    <location>
        <begin position="1060"/>
        <end position="1070"/>
    </location>
</feature>